<gene>
    <name evidence="1" type="ORF">S01H1_47767</name>
</gene>
<dbReference type="AlphaFoldDB" id="X0W0T3"/>
<sequence>KDNLGVDVVMWDPFEDITISASVTENEVRQAPALFAVAVGLALRQ</sequence>
<proteinExistence type="predicted"/>
<comment type="caution">
    <text evidence="1">The sequence shown here is derived from an EMBL/GenBank/DDBJ whole genome shotgun (WGS) entry which is preliminary data.</text>
</comment>
<dbReference type="Gene3D" id="3.30.420.40">
    <property type="match status" value="1"/>
</dbReference>
<evidence type="ECO:0008006" key="2">
    <source>
        <dbReference type="Google" id="ProtNLM"/>
    </source>
</evidence>
<name>X0W0T3_9ZZZZ</name>
<organism evidence="1">
    <name type="scientific">marine sediment metagenome</name>
    <dbReference type="NCBI Taxonomy" id="412755"/>
    <lineage>
        <taxon>unclassified sequences</taxon>
        <taxon>metagenomes</taxon>
        <taxon>ecological metagenomes</taxon>
    </lineage>
</organism>
<feature type="non-terminal residue" evidence="1">
    <location>
        <position position="1"/>
    </location>
</feature>
<protein>
    <recommendedName>
        <fullName evidence="2">Pilus assembly protein PilM</fullName>
    </recommendedName>
</protein>
<accession>X0W0T3</accession>
<dbReference type="EMBL" id="BARS01030637">
    <property type="protein sequence ID" value="GAG24135.1"/>
    <property type="molecule type" value="Genomic_DNA"/>
</dbReference>
<evidence type="ECO:0000313" key="1">
    <source>
        <dbReference type="EMBL" id="GAG24135.1"/>
    </source>
</evidence>
<reference evidence="1" key="1">
    <citation type="journal article" date="2014" name="Front. Microbiol.">
        <title>High frequency of phylogenetically diverse reductive dehalogenase-homologous genes in deep subseafloor sedimentary metagenomes.</title>
        <authorList>
            <person name="Kawai M."/>
            <person name="Futagami T."/>
            <person name="Toyoda A."/>
            <person name="Takaki Y."/>
            <person name="Nishi S."/>
            <person name="Hori S."/>
            <person name="Arai W."/>
            <person name="Tsubouchi T."/>
            <person name="Morono Y."/>
            <person name="Uchiyama I."/>
            <person name="Ito T."/>
            <person name="Fujiyama A."/>
            <person name="Inagaki F."/>
            <person name="Takami H."/>
        </authorList>
    </citation>
    <scope>NUCLEOTIDE SEQUENCE</scope>
    <source>
        <strain evidence="1">Expedition CK06-06</strain>
    </source>
</reference>